<name>A0AAV8DHF2_9POAL</name>
<organism evidence="6 7">
    <name type="scientific">Rhynchospora pubera</name>
    <dbReference type="NCBI Taxonomy" id="906938"/>
    <lineage>
        <taxon>Eukaryota</taxon>
        <taxon>Viridiplantae</taxon>
        <taxon>Streptophyta</taxon>
        <taxon>Embryophyta</taxon>
        <taxon>Tracheophyta</taxon>
        <taxon>Spermatophyta</taxon>
        <taxon>Magnoliopsida</taxon>
        <taxon>Liliopsida</taxon>
        <taxon>Poales</taxon>
        <taxon>Cyperaceae</taxon>
        <taxon>Cyperoideae</taxon>
        <taxon>Rhynchosporeae</taxon>
        <taxon>Rhynchospora</taxon>
    </lineage>
</organism>
<sequence>MAAADKGKKAKVAEEGGSPSPWPSTASPELLQSFSKLQEIQDQLEKINVKASDEVLVLVQNFNVLRKPILVRRNEVIGTIREFWSTALITHPILGDLFSEEDKKILQHMSSLEVEEAKDVKSGYSIIFNFSPNPYFEDEKLIKTYCFNEEGKLSIMCQPIKWKDGKGTTDGNVHDKGGKRPYTSECFFTWFSETVKRDGRVDQIAEIIRDDLWSNPLRHFQEEVDAMDLYGEAEGEGDKGLGGGNEGAEEDEDGDDEEVEDDDNKEYNEKDGDGEEEDIGEDEDDGDTDADTDEDE</sequence>
<keyword evidence="3" id="KW-0143">Chaperone</keyword>
<protein>
    <submittedName>
        <fullName evidence="6">Testis-specific Y-encoded-like protein 1</fullName>
    </submittedName>
</protein>
<evidence type="ECO:0000256" key="1">
    <source>
        <dbReference type="ARBA" id="ARBA00009947"/>
    </source>
</evidence>
<dbReference type="GO" id="GO:0006334">
    <property type="term" value="P:nucleosome assembly"/>
    <property type="evidence" value="ECO:0007669"/>
    <property type="project" value="InterPro"/>
</dbReference>
<evidence type="ECO:0000256" key="4">
    <source>
        <dbReference type="RuleBase" id="RU003876"/>
    </source>
</evidence>
<feature type="compositionally biased region" description="Acidic residues" evidence="5">
    <location>
        <begin position="272"/>
        <end position="296"/>
    </location>
</feature>
<evidence type="ECO:0000313" key="6">
    <source>
        <dbReference type="EMBL" id="KAJ4767440.1"/>
    </source>
</evidence>
<evidence type="ECO:0000256" key="2">
    <source>
        <dbReference type="ARBA" id="ARBA00023054"/>
    </source>
</evidence>
<dbReference type="EMBL" id="JAMFTS010000004">
    <property type="protein sequence ID" value="KAJ4767440.1"/>
    <property type="molecule type" value="Genomic_DNA"/>
</dbReference>
<feature type="region of interest" description="Disordered" evidence="5">
    <location>
        <begin position="233"/>
        <end position="296"/>
    </location>
</feature>
<accession>A0AAV8DHF2</accession>
<keyword evidence="2" id="KW-0175">Coiled coil</keyword>
<dbReference type="SUPFAM" id="SSF143113">
    <property type="entry name" value="NAP-like"/>
    <property type="match status" value="1"/>
</dbReference>
<dbReference type="Gene3D" id="3.30.1120.90">
    <property type="entry name" value="Nucleosome assembly protein"/>
    <property type="match status" value="1"/>
</dbReference>
<gene>
    <name evidence="6" type="ORF">LUZ62_077815</name>
</gene>
<feature type="region of interest" description="Disordered" evidence="5">
    <location>
        <begin position="1"/>
        <end position="25"/>
    </location>
</feature>
<feature type="compositionally biased region" description="Basic and acidic residues" evidence="5">
    <location>
        <begin position="1"/>
        <end position="14"/>
    </location>
</feature>
<dbReference type="AlphaFoldDB" id="A0AAV8DHF2"/>
<proteinExistence type="inferred from homology"/>
<dbReference type="GO" id="GO:0042393">
    <property type="term" value="F:histone binding"/>
    <property type="evidence" value="ECO:0007669"/>
    <property type="project" value="UniProtKB-ARBA"/>
</dbReference>
<evidence type="ECO:0000313" key="7">
    <source>
        <dbReference type="Proteomes" id="UP001140206"/>
    </source>
</evidence>
<dbReference type="GO" id="GO:0005634">
    <property type="term" value="C:nucleus"/>
    <property type="evidence" value="ECO:0007669"/>
    <property type="project" value="InterPro"/>
</dbReference>
<feature type="compositionally biased region" description="Acidic residues" evidence="5">
    <location>
        <begin position="247"/>
        <end position="264"/>
    </location>
</feature>
<dbReference type="InterPro" id="IPR002164">
    <property type="entry name" value="NAP_family"/>
</dbReference>
<dbReference type="GO" id="GO:0000724">
    <property type="term" value="P:double-strand break repair via homologous recombination"/>
    <property type="evidence" value="ECO:0007669"/>
    <property type="project" value="UniProtKB-ARBA"/>
</dbReference>
<reference evidence="6" key="1">
    <citation type="submission" date="2022-08" db="EMBL/GenBank/DDBJ databases">
        <authorList>
            <person name="Marques A."/>
        </authorList>
    </citation>
    <scope>NUCLEOTIDE SEQUENCE</scope>
    <source>
        <strain evidence="6">RhyPub2mFocal</strain>
        <tissue evidence="6">Leaves</tissue>
    </source>
</reference>
<evidence type="ECO:0000256" key="5">
    <source>
        <dbReference type="SAM" id="MobiDB-lite"/>
    </source>
</evidence>
<comment type="similarity">
    <text evidence="1 4">Belongs to the nucleosome assembly protein (NAP) family.</text>
</comment>
<evidence type="ECO:0000256" key="3">
    <source>
        <dbReference type="ARBA" id="ARBA00023186"/>
    </source>
</evidence>
<comment type="caution">
    <text evidence="6">The sequence shown here is derived from an EMBL/GenBank/DDBJ whole genome shotgun (WGS) entry which is preliminary data.</text>
</comment>
<dbReference type="Pfam" id="PF00956">
    <property type="entry name" value="NAP"/>
    <property type="match status" value="1"/>
</dbReference>
<dbReference type="InterPro" id="IPR037231">
    <property type="entry name" value="NAP-like_sf"/>
</dbReference>
<dbReference type="Gene3D" id="1.20.5.1500">
    <property type="match status" value="1"/>
</dbReference>
<dbReference type="PANTHER" id="PTHR11875">
    <property type="entry name" value="TESTIS-SPECIFIC Y-ENCODED PROTEIN"/>
    <property type="match status" value="1"/>
</dbReference>
<dbReference type="Proteomes" id="UP001140206">
    <property type="component" value="Chromosome 4"/>
</dbReference>
<keyword evidence="7" id="KW-1185">Reference proteome</keyword>